<name>A0A5N7BP29_9EURO</name>
<dbReference type="Proteomes" id="UP000326198">
    <property type="component" value="Unassembled WGS sequence"/>
</dbReference>
<organism evidence="1 2">
    <name type="scientific">Aspergillus bertholletiae</name>
    <dbReference type="NCBI Taxonomy" id="1226010"/>
    <lineage>
        <taxon>Eukaryota</taxon>
        <taxon>Fungi</taxon>
        <taxon>Dikarya</taxon>
        <taxon>Ascomycota</taxon>
        <taxon>Pezizomycotina</taxon>
        <taxon>Eurotiomycetes</taxon>
        <taxon>Eurotiomycetidae</taxon>
        <taxon>Eurotiales</taxon>
        <taxon>Aspergillaceae</taxon>
        <taxon>Aspergillus</taxon>
        <taxon>Aspergillus subgen. Circumdati</taxon>
    </lineage>
</organism>
<proteinExistence type="predicted"/>
<gene>
    <name evidence="1" type="ORF">BDV26DRAFT_251645</name>
</gene>
<dbReference type="AlphaFoldDB" id="A0A5N7BP29"/>
<protein>
    <submittedName>
        <fullName evidence="1">Uncharacterized protein</fullName>
    </submittedName>
</protein>
<reference evidence="1 2" key="1">
    <citation type="submission" date="2019-04" db="EMBL/GenBank/DDBJ databases">
        <title>Friends and foes A comparative genomics studyof 23 Aspergillus species from section Flavi.</title>
        <authorList>
            <consortium name="DOE Joint Genome Institute"/>
            <person name="Kjaerbolling I."/>
            <person name="Vesth T."/>
            <person name="Frisvad J.C."/>
            <person name="Nybo J.L."/>
            <person name="Theobald S."/>
            <person name="Kildgaard S."/>
            <person name="Isbrandt T."/>
            <person name="Kuo A."/>
            <person name="Sato A."/>
            <person name="Lyhne E.K."/>
            <person name="Kogle M.E."/>
            <person name="Wiebenga A."/>
            <person name="Kun R.S."/>
            <person name="Lubbers R.J."/>
            <person name="Makela M.R."/>
            <person name="Barry K."/>
            <person name="Chovatia M."/>
            <person name="Clum A."/>
            <person name="Daum C."/>
            <person name="Haridas S."/>
            <person name="He G."/>
            <person name="LaButti K."/>
            <person name="Lipzen A."/>
            <person name="Mondo S."/>
            <person name="Riley R."/>
            <person name="Salamov A."/>
            <person name="Simmons B.A."/>
            <person name="Magnuson J.K."/>
            <person name="Henrissat B."/>
            <person name="Mortensen U.H."/>
            <person name="Larsen T.O."/>
            <person name="Devries R.P."/>
            <person name="Grigoriev I.V."/>
            <person name="Machida M."/>
            <person name="Baker S.E."/>
            <person name="Andersen M.R."/>
        </authorList>
    </citation>
    <scope>NUCLEOTIDE SEQUENCE [LARGE SCALE GENOMIC DNA]</scope>
    <source>
        <strain evidence="1 2">IBT 29228</strain>
    </source>
</reference>
<keyword evidence="2" id="KW-1185">Reference proteome</keyword>
<accession>A0A5N7BP29</accession>
<dbReference type="EMBL" id="ML736155">
    <property type="protein sequence ID" value="KAE8383388.1"/>
    <property type="molecule type" value="Genomic_DNA"/>
</dbReference>
<evidence type="ECO:0000313" key="2">
    <source>
        <dbReference type="Proteomes" id="UP000326198"/>
    </source>
</evidence>
<sequence>MSLLDHTNLLVLADLVKTKPTRTNHRNPDGQWRPLYHGQRILYVHLDLPVPFHGLDTGHSSKDEVHPHIREKGWAATEGVHSQLSGSPRVTIMAFYLSARDLPITTDCCLSLLLEGGGKRKEIKKRTKKSHVRDQIRLKGFNLNRSGLN</sequence>
<evidence type="ECO:0000313" key="1">
    <source>
        <dbReference type="EMBL" id="KAE8383388.1"/>
    </source>
</evidence>